<comment type="caution">
    <text evidence="1">The sequence shown here is derived from an EMBL/GenBank/DDBJ whole genome shotgun (WGS) entry which is preliminary data.</text>
</comment>
<sequence length="80" mass="9230">MDGEKSVKVSIAKRFSMKTAVIDEYEMARTMTGKPVFMAGWNLIMQHLRQVDGEKIGEGVYHEKIFHENCCYDVKMTRLA</sequence>
<protein>
    <submittedName>
        <fullName evidence="1">Uncharacterized protein</fullName>
    </submittedName>
</protein>
<evidence type="ECO:0000313" key="1">
    <source>
        <dbReference type="EMBL" id="CAK7326454.1"/>
    </source>
</evidence>
<gene>
    <name evidence="1" type="ORF">DCAF_LOCUS4154</name>
</gene>
<reference evidence="1 2" key="1">
    <citation type="submission" date="2024-01" db="EMBL/GenBank/DDBJ databases">
        <authorList>
            <person name="Waweru B."/>
        </authorList>
    </citation>
    <scope>NUCLEOTIDE SEQUENCE [LARGE SCALE GENOMIC DNA]</scope>
</reference>
<organism evidence="1 2">
    <name type="scientific">Dovyalis caffra</name>
    <dbReference type="NCBI Taxonomy" id="77055"/>
    <lineage>
        <taxon>Eukaryota</taxon>
        <taxon>Viridiplantae</taxon>
        <taxon>Streptophyta</taxon>
        <taxon>Embryophyta</taxon>
        <taxon>Tracheophyta</taxon>
        <taxon>Spermatophyta</taxon>
        <taxon>Magnoliopsida</taxon>
        <taxon>eudicotyledons</taxon>
        <taxon>Gunneridae</taxon>
        <taxon>Pentapetalae</taxon>
        <taxon>rosids</taxon>
        <taxon>fabids</taxon>
        <taxon>Malpighiales</taxon>
        <taxon>Salicaceae</taxon>
        <taxon>Flacourtieae</taxon>
        <taxon>Dovyalis</taxon>
    </lineage>
</organism>
<evidence type="ECO:0000313" key="2">
    <source>
        <dbReference type="Proteomes" id="UP001314170"/>
    </source>
</evidence>
<proteinExistence type="predicted"/>
<keyword evidence="2" id="KW-1185">Reference proteome</keyword>
<dbReference type="Proteomes" id="UP001314170">
    <property type="component" value="Unassembled WGS sequence"/>
</dbReference>
<name>A0AAV1R233_9ROSI</name>
<dbReference type="EMBL" id="CAWUPB010000851">
    <property type="protein sequence ID" value="CAK7326454.1"/>
    <property type="molecule type" value="Genomic_DNA"/>
</dbReference>
<accession>A0AAV1R233</accession>
<dbReference type="AlphaFoldDB" id="A0AAV1R233"/>